<name>A0A2T9XXE2_9FUNG</name>
<dbReference type="SUPFAM" id="SSF48452">
    <property type="entry name" value="TPR-like"/>
    <property type="match status" value="1"/>
</dbReference>
<reference evidence="3 4" key="1">
    <citation type="journal article" date="2018" name="MBio">
        <title>Comparative Genomics Reveals the Core Gene Toolbox for the Fungus-Insect Symbiosis.</title>
        <authorList>
            <person name="Wang Y."/>
            <person name="Stata M."/>
            <person name="Wang W."/>
            <person name="Stajich J.E."/>
            <person name="White M.M."/>
            <person name="Moncalvo J.M."/>
        </authorList>
    </citation>
    <scope>NUCLEOTIDE SEQUENCE [LARGE SCALE GENOMIC DNA]</scope>
    <source>
        <strain evidence="3 4">AUS-77-4</strain>
    </source>
</reference>
<dbReference type="Gene3D" id="1.25.40.10">
    <property type="entry name" value="Tetratricopeptide repeat domain"/>
    <property type="match status" value="1"/>
</dbReference>
<dbReference type="GO" id="GO:0051879">
    <property type="term" value="F:Hsp90 protein binding"/>
    <property type="evidence" value="ECO:0007669"/>
    <property type="project" value="TreeGrafter"/>
</dbReference>
<keyword evidence="4" id="KW-1185">Reference proteome</keyword>
<protein>
    <recommendedName>
        <fullName evidence="5">Translocation protein sec72</fullName>
    </recommendedName>
</protein>
<comment type="caution">
    <text evidence="3">The sequence shown here is derived from an EMBL/GenBank/DDBJ whole genome shotgun (WGS) entry which is preliminary data.</text>
</comment>
<proteinExistence type="predicted"/>
<dbReference type="InterPro" id="IPR011990">
    <property type="entry name" value="TPR-like_helical_dom_sf"/>
</dbReference>
<accession>A0A2T9XXE2</accession>
<sequence>MTLETKPYGSRPTFPINEDAPKIDFAGYPDTVIADEIFHCKKHFKQVCSECAIDYSLSNFLTRQMGHNGTGIPAPSPEQMKRIQELKNEGNSLFRSKHFAEASAKYTEALIMSNQRPPWDSGQLISEETSVLLSNRSACFLEMGKYAEAFWDSEVVVRLKRNWGKGHFRRGKALIGMGRYKEAIESLYLATVFDATAQESKTLLENAKKMI</sequence>
<dbReference type="InterPro" id="IPR019734">
    <property type="entry name" value="TPR_rpt"/>
</dbReference>
<dbReference type="SMART" id="SM00028">
    <property type="entry name" value="TPR"/>
    <property type="match status" value="2"/>
</dbReference>
<gene>
    <name evidence="3" type="ORF">BB559_007419</name>
</gene>
<dbReference type="Proteomes" id="UP000245699">
    <property type="component" value="Unassembled WGS sequence"/>
</dbReference>
<organism evidence="3 4">
    <name type="scientific">Furculomyces boomerangus</name>
    <dbReference type="NCBI Taxonomy" id="61424"/>
    <lineage>
        <taxon>Eukaryota</taxon>
        <taxon>Fungi</taxon>
        <taxon>Fungi incertae sedis</taxon>
        <taxon>Zoopagomycota</taxon>
        <taxon>Kickxellomycotina</taxon>
        <taxon>Harpellomycetes</taxon>
        <taxon>Harpellales</taxon>
        <taxon>Harpellaceae</taxon>
        <taxon>Furculomyces</taxon>
    </lineage>
</organism>
<dbReference type="OrthoDB" id="433738at2759"/>
<evidence type="ECO:0000313" key="4">
    <source>
        <dbReference type="Proteomes" id="UP000245699"/>
    </source>
</evidence>
<dbReference type="PANTHER" id="PTHR22904:SF523">
    <property type="entry name" value="STRESS-INDUCED-PHOSPHOPROTEIN 1"/>
    <property type="match status" value="1"/>
</dbReference>
<evidence type="ECO:0000256" key="1">
    <source>
        <dbReference type="ARBA" id="ARBA00022737"/>
    </source>
</evidence>
<evidence type="ECO:0000313" key="3">
    <source>
        <dbReference type="EMBL" id="PVU84744.1"/>
    </source>
</evidence>
<dbReference type="PANTHER" id="PTHR22904">
    <property type="entry name" value="TPR REPEAT CONTAINING PROTEIN"/>
    <property type="match status" value="1"/>
</dbReference>
<evidence type="ECO:0008006" key="5">
    <source>
        <dbReference type="Google" id="ProtNLM"/>
    </source>
</evidence>
<dbReference type="AlphaFoldDB" id="A0A2T9XXE2"/>
<dbReference type="STRING" id="61424.A0A2T9XXE2"/>
<keyword evidence="2" id="KW-0802">TPR repeat</keyword>
<dbReference type="EMBL" id="MBFT01001238">
    <property type="protein sequence ID" value="PVU84744.1"/>
    <property type="molecule type" value="Genomic_DNA"/>
</dbReference>
<keyword evidence="1" id="KW-0677">Repeat</keyword>
<evidence type="ECO:0000256" key="2">
    <source>
        <dbReference type="ARBA" id="ARBA00022803"/>
    </source>
</evidence>